<protein>
    <submittedName>
        <fullName evidence="2">Glycosyltransferase</fullName>
    </submittedName>
</protein>
<proteinExistence type="predicted"/>
<dbReference type="RefSeq" id="WP_066232330.1">
    <property type="nucleotide sequence ID" value="NZ_JARTFQ010000004.1"/>
</dbReference>
<dbReference type="Pfam" id="PF13524">
    <property type="entry name" value="Glyco_trans_1_2"/>
    <property type="match status" value="1"/>
</dbReference>
<sequence length="311" mass="36884">MLNLLMIADDTSAALNRNYYYLEEELKKLTNLMIWRESGRLGKIISKLPVNPDFILIINDIGKGISPVIKDFHTVNIPTGLIVNDVHRFTELRRNFIKRNGNLYIFSVVRDKFYEIYPEYKHRMKLFPNFVNTNLYKDYRLNRNIDLLMMGAVNEVYPLRKAILTAYENDPNFIYHEHPGYRNFKKSEENELPLGEKYVMEINRAKLFFTCPSIYYYPVKKYFEVLACKTLLLAPTFKELEDLGFLPDYHFVAIDSSNFKEKAHYYLFNKKERERIAENGYHFVNEEHSVGRRARGLLNMIESILLKEGRN</sequence>
<accession>A0ABU6P2E0</accession>
<dbReference type="InterPro" id="IPR055259">
    <property type="entry name" value="YkvP/CgeB_Glyco_trans-like"/>
</dbReference>
<feature type="domain" description="Spore protein YkvP/CgeB glycosyl transferase-like" evidence="1">
    <location>
        <begin position="195"/>
        <end position="298"/>
    </location>
</feature>
<evidence type="ECO:0000313" key="2">
    <source>
        <dbReference type="EMBL" id="MED4403225.1"/>
    </source>
</evidence>
<evidence type="ECO:0000313" key="3">
    <source>
        <dbReference type="Proteomes" id="UP001342826"/>
    </source>
</evidence>
<evidence type="ECO:0000259" key="1">
    <source>
        <dbReference type="Pfam" id="PF13524"/>
    </source>
</evidence>
<dbReference type="GeneID" id="301142105"/>
<dbReference type="EMBL" id="JARTFS010000013">
    <property type="protein sequence ID" value="MED4403225.1"/>
    <property type="molecule type" value="Genomic_DNA"/>
</dbReference>
<reference evidence="2 3" key="1">
    <citation type="submission" date="2023-03" db="EMBL/GenBank/DDBJ databases">
        <title>Bacillus Genome Sequencing.</title>
        <authorList>
            <person name="Dunlap C."/>
        </authorList>
    </citation>
    <scope>NUCLEOTIDE SEQUENCE [LARGE SCALE GENOMIC DNA]</scope>
    <source>
        <strain evidence="2 3">NRS-1717</strain>
    </source>
</reference>
<keyword evidence="3" id="KW-1185">Reference proteome</keyword>
<dbReference type="Proteomes" id="UP001342826">
    <property type="component" value="Unassembled WGS sequence"/>
</dbReference>
<organism evidence="2 3">
    <name type="scientific">Metabacillus fastidiosus</name>
    <dbReference type="NCBI Taxonomy" id="1458"/>
    <lineage>
        <taxon>Bacteria</taxon>
        <taxon>Bacillati</taxon>
        <taxon>Bacillota</taxon>
        <taxon>Bacilli</taxon>
        <taxon>Bacillales</taxon>
        <taxon>Bacillaceae</taxon>
        <taxon>Metabacillus</taxon>
    </lineage>
</organism>
<gene>
    <name evidence="2" type="ORF">P9271_18100</name>
</gene>
<name>A0ABU6P2E0_9BACI</name>
<comment type="caution">
    <text evidence="2">The sequence shown here is derived from an EMBL/GenBank/DDBJ whole genome shotgun (WGS) entry which is preliminary data.</text>
</comment>